<dbReference type="PANTHER" id="PTHR43737:SF1">
    <property type="entry name" value="DUF1501 DOMAIN-CONTAINING PROTEIN"/>
    <property type="match status" value="1"/>
</dbReference>
<gene>
    <name evidence="1" type="ORF">QTN89_03825</name>
</gene>
<dbReference type="RefSeq" id="WP_289162254.1">
    <property type="nucleotide sequence ID" value="NZ_JASZZN010000002.1"/>
</dbReference>
<organism evidence="1 2">
    <name type="scientific">Roseiconus lacunae</name>
    <dbReference type="NCBI Taxonomy" id="2605694"/>
    <lineage>
        <taxon>Bacteria</taxon>
        <taxon>Pseudomonadati</taxon>
        <taxon>Planctomycetota</taxon>
        <taxon>Planctomycetia</taxon>
        <taxon>Pirellulales</taxon>
        <taxon>Pirellulaceae</taxon>
        <taxon>Roseiconus</taxon>
    </lineage>
</organism>
<comment type="caution">
    <text evidence="1">The sequence shown here is derived from an EMBL/GenBank/DDBJ whole genome shotgun (WGS) entry which is preliminary data.</text>
</comment>
<reference evidence="1 2" key="1">
    <citation type="submission" date="2023-06" db="EMBL/GenBank/DDBJ databases">
        <title>Roseiconus lacunae JC819 isolated from Gulf of Mannar region, Tamil Nadu.</title>
        <authorList>
            <person name="Pk S."/>
            <person name="Ch S."/>
            <person name="Ch V.R."/>
        </authorList>
    </citation>
    <scope>NUCLEOTIDE SEQUENCE [LARGE SCALE GENOMIC DNA]</scope>
    <source>
        <strain evidence="1 2">JC819</strain>
    </source>
</reference>
<dbReference type="Pfam" id="PF07394">
    <property type="entry name" value="DUF1501"/>
    <property type="match status" value="1"/>
</dbReference>
<dbReference type="PANTHER" id="PTHR43737">
    <property type="entry name" value="BLL7424 PROTEIN"/>
    <property type="match status" value="1"/>
</dbReference>
<dbReference type="SUPFAM" id="SSF53649">
    <property type="entry name" value="Alkaline phosphatase-like"/>
    <property type="match status" value="1"/>
</dbReference>
<dbReference type="InterPro" id="IPR010869">
    <property type="entry name" value="DUF1501"/>
</dbReference>
<dbReference type="EMBL" id="JASZZN010000002">
    <property type="protein sequence ID" value="MDM4014547.1"/>
    <property type="molecule type" value="Genomic_DNA"/>
</dbReference>
<evidence type="ECO:0000313" key="1">
    <source>
        <dbReference type="EMBL" id="MDM4014547.1"/>
    </source>
</evidence>
<evidence type="ECO:0000313" key="2">
    <source>
        <dbReference type="Proteomes" id="UP001239462"/>
    </source>
</evidence>
<dbReference type="Proteomes" id="UP001239462">
    <property type="component" value="Unassembled WGS sequence"/>
</dbReference>
<protein>
    <submittedName>
        <fullName evidence="1">DUF1501 domain-containing protein</fullName>
    </submittedName>
</protein>
<dbReference type="InterPro" id="IPR017850">
    <property type="entry name" value="Alkaline_phosphatase_core_sf"/>
</dbReference>
<keyword evidence="2" id="KW-1185">Reference proteome</keyword>
<sequence>MSMNQNYCDGMLRRDFVRIGAITGLLGTIGSQITRGSETAGQRSARPFAKSCILIWLDGGPTHLETFDPKPDAPSEIRGPFGSIATTISGVRVSECLPNIAKQMDKIAMIRSMTSPLGEHNFGTHYMMTGYKPSPVLDYPPVGAMVASRADQTSVLPEYVVVPQATRNINSHGFLPAKFAPFEVGGNPGDAGFRVRDLDLVTGMTLSRLSRRTQFVEALNRLADSDFIDEDLRRASRLISSPEAKQAFELQDEPDTLRQRYGRGGGDPIGQSCLLARRLIERGVDFVTVHSGGWDTHQDLTQLMSRFPGDRNAKLPSLDRAVGTLLDDLSERGLLEQTLVMVMGEFGRTPKVNTSGGRDHWPNVFSVLLAGGGVPGGQVIGRSDSLGESPADRAITPSDLTATVYSLLGIDPSITIQTPGGRSVRLAPDGASAVLELIRANAVS</sequence>
<accession>A0ABT7PDG4</accession>
<dbReference type="Gene3D" id="3.40.720.10">
    <property type="entry name" value="Alkaline Phosphatase, subunit A"/>
    <property type="match status" value="1"/>
</dbReference>
<name>A0ABT7PDG4_9BACT</name>
<proteinExistence type="predicted"/>